<accession>A0A2A6CAB6</accession>
<dbReference type="InterPro" id="IPR001881">
    <property type="entry name" value="EGF-like_Ca-bd_dom"/>
</dbReference>
<dbReference type="FunFam" id="4.10.410.10:FF:000020">
    <property type="entry name" value="Collagen, type VI, alpha 3"/>
    <property type="match status" value="1"/>
</dbReference>
<dbReference type="SUPFAM" id="SSF57196">
    <property type="entry name" value="EGF/Laminin"/>
    <property type="match status" value="2"/>
</dbReference>
<dbReference type="PROSITE" id="PS50026">
    <property type="entry name" value="EGF_3"/>
    <property type="match status" value="2"/>
</dbReference>
<name>A0A2A6CAB6_PRIPA</name>
<dbReference type="Gene3D" id="2.10.25.10">
    <property type="entry name" value="Laminin"/>
    <property type="match status" value="3"/>
</dbReference>
<dbReference type="FunFam" id="2.10.25.10:FF:000038">
    <property type="entry name" value="Fibrillin 2"/>
    <property type="match status" value="1"/>
</dbReference>
<gene>
    <name evidence="8" type="primary">WBGene00091453</name>
</gene>
<reference evidence="8" key="2">
    <citation type="submission" date="2022-06" db="UniProtKB">
        <authorList>
            <consortium name="EnsemblMetazoa"/>
        </authorList>
    </citation>
    <scope>IDENTIFICATION</scope>
    <source>
        <strain evidence="8">PS312</strain>
    </source>
</reference>
<evidence type="ECO:0000313" key="9">
    <source>
        <dbReference type="Proteomes" id="UP000005239"/>
    </source>
</evidence>
<organism evidence="8 9">
    <name type="scientific">Pristionchus pacificus</name>
    <name type="common">Parasitic nematode worm</name>
    <dbReference type="NCBI Taxonomy" id="54126"/>
    <lineage>
        <taxon>Eukaryota</taxon>
        <taxon>Metazoa</taxon>
        <taxon>Ecdysozoa</taxon>
        <taxon>Nematoda</taxon>
        <taxon>Chromadorea</taxon>
        <taxon>Rhabditida</taxon>
        <taxon>Rhabditina</taxon>
        <taxon>Diplogasteromorpha</taxon>
        <taxon>Diplogasteroidea</taxon>
        <taxon>Neodiplogasteridae</taxon>
        <taxon>Pristionchus</taxon>
    </lineage>
</organism>
<keyword evidence="9" id="KW-1185">Reference proteome</keyword>
<evidence type="ECO:0000256" key="4">
    <source>
        <dbReference type="ARBA" id="ARBA00022737"/>
    </source>
</evidence>
<keyword evidence="1 7" id="KW-0245">EGF-like domain</keyword>
<evidence type="ECO:0000256" key="3">
    <source>
        <dbReference type="ARBA" id="ARBA00022729"/>
    </source>
</evidence>
<dbReference type="CDD" id="cd00109">
    <property type="entry name" value="Kunitz-type"/>
    <property type="match status" value="1"/>
</dbReference>
<dbReference type="Pfam" id="PF00014">
    <property type="entry name" value="Kunitz_BPTI"/>
    <property type="match status" value="4"/>
</dbReference>
<dbReference type="CDD" id="cd00054">
    <property type="entry name" value="EGF_CA"/>
    <property type="match status" value="2"/>
</dbReference>
<keyword evidence="5" id="KW-0722">Serine protease inhibitor</keyword>
<keyword evidence="6" id="KW-1015">Disulfide bond</keyword>
<dbReference type="SMART" id="SM00131">
    <property type="entry name" value="KU"/>
    <property type="match status" value="3"/>
</dbReference>
<evidence type="ECO:0000313" key="8">
    <source>
        <dbReference type="EnsemblMetazoa" id="PPA01899.1"/>
    </source>
</evidence>
<keyword evidence="3" id="KW-0732">Signal</keyword>
<dbReference type="GO" id="GO:0005509">
    <property type="term" value="F:calcium ion binding"/>
    <property type="evidence" value="ECO:0007669"/>
    <property type="project" value="InterPro"/>
</dbReference>
<dbReference type="AlphaFoldDB" id="A0A2A6CAB6"/>
<comment type="caution">
    <text evidence="7">Lacks conserved residue(s) required for the propagation of feature annotation.</text>
</comment>
<dbReference type="Gene3D" id="4.10.410.10">
    <property type="entry name" value="Pancreatic trypsin inhibitor Kunitz domain"/>
    <property type="match status" value="4"/>
</dbReference>
<dbReference type="SUPFAM" id="SSF57362">
    <property type="entry name" value="BPTI-like"/>
    <property type="match status" value="4"/>
</dbReference>
<dbReference type="InterPro" id="IPR036880">
    <property type="entry name" value="Kunitz_BPTI_sf"/>
</dbReference>
<dbReference type="PRINTS" id="PR00759">
    <property type="entry name" value="BASICPTASE"/>
</dbReference>
<dbReference type="FunFam" id="2.10.25.10:FF:000653">
    <property type="entry name" value="Putative Fibrillin-1"/>
    <property type="match status" value="1"/>
</dbReference>
<protein>
    <submittedName>
        <fullName evidence="8">Mec-9</fullName>
    </submittedName>
</protein>
<evidence type="ECO:0000256" key="7">
    <source>
        <dbReference type="PROSITE-ProRule" id="PRU00076"/>
    </source>
</evidence>
<reference evidence="9" key="1">
    <citation type="journal article" date="2008" name="Nat. Genet.">
        <title>The Pristionchus pacificus genome provides a unique perspective on nematode lifestyle and parasitism.</title>
        <authorList>
            <person name="Dieterich C."/>
            <person name="Clifton S.W."/>
            <person name="Schuster L.N."/>
            <person name="Chinwalla A."/>
            <person name="Delehaunty K."/>
            <person name="Dinkelacker I."/>
            <person name="Fulton L."/>
            <person name="Fulton R."/>
            <person name="Godfrey J."/>
            <person name="Minx P."/>
            <person name="Mitreva M."/>
            <person name="Roeseler W."/>
            <person name="Tian H."/>
            <person name="Witte H."/>
            <person name="Yang S.P."/>
            <person name="Wilson R.K."/>
            <person name="Sommer R.J."/>
        </authorList>
    </citation>
    <scope>NUCLEOTIDE SEQUENCE [LARGE SCALE GENOMIC DNA]</scope>
    <source>
        <strain evidence="9">PS312</strain>
    </source>
</reference>
<evidence type="ECO:0000256" key="5">
    <source>
        <dbReference type="ARBA" id="ARBA00022900"/>
    </source>
</evidence>
<dbReference type="Proteomes" id="UP000005239">
    <property type="component" value="Unassembled WGS sequence"/>
</dbReference>
<dbReference type="PANTHER" id="PTHR24039:SF38">
    <property type="entry name" value="KUNITZ_BOVINE PANCREATIC TRYPSIN INHIBITOR DOMAIN PROTEIN"/>
    <property type="match status" value="1"/>
</dbReference>
<dbReference type="Pfam" id="PF07645">
    <property type="entry name" value="EGF_CA"/>
    <property type="match status" value="2"/>
</dbReference>
<dbReference type="GO" id="GO:1905792">
    <property type="term" value="P:positive regulation of mechanosensory behavior"/>
    <property type="evidence" value="ECO:0007669"/>
    <property type="project" value="EnsemblMetazoa"/>
</dbReference>
<proteinExistence type="predicted"/>
<dbReference type="PROSITE" id="PS01186">
    <property type="entry name" value="EGF_2"/>
    <property type="match status" value="1"/>
</dbReference>
<evidence type="ECO:0000256" key="2">
    <source>
        <dbReference type="ARBA" id="ARBA00022690"/>
    </source>
</evidence>
<dbReference type="InterPro" id="IPR049883">
    <property type="entry name" value="NOTCH1_EGF-like"/>
</dbReference>
<dbReference type="GO" id="GO:0005201">
    <property type="term" value="F:extracellular matrix structural constituent"/>
    <property type="evidence" value="ECO:0000318"/>
    <property type="project" value="GO_Central"/>
</dbReference>
<keyword evidence="2" id="KW-0646">Protease inhibitor</keyword>
<dbReference type="InterPro" id="IPR002223">
    <property type="entry name" value="Kunitz_BPTI"/>
</dbReference>
<dbReference type="InterPro" id="IPR018097">
    <property type="entry name" value="EGF_Ca-bd_CS"/>
</dbReference>
<dbReference type="PROSITE" id="PS01187">
    <property type="entry name" value="EGF_CA"/>
    <property type="match status" value="2"/>
</dbReference>
<sequence>MHSLLIILLFSIGAAIAAYEEDRCMEDYDPGPCQHYQIRWFWDPADEMCKEFHYGGCMGTRNRFSTKQECMKQCRYKLHNPAVIPGDCKKLFFHGCGGNDNKFYSLHLCNKVCAERLSPKTACNFCDLRTSYCKAHGKFNYTCECRLGYRKNSQSKECIDIDECRQSTNICDRNAWCTNTIGSYSCECMASFVGDGKQCTYVGLGKSKGVRHNIVVQLYTIQACISLIIILRLVNHANKFSGRSTMDCSDCSPFATCRNGVCQCDKGFQGDGLNCTDVNECMRLPYVCDKNAECVNKEGSFICQCLSGYAGNGYNCTKSNTSCLDKFDINYQQTCGRENWREHYYFDHDAKMCTLFWYDGCKGKSRNVFSELNTCTEMCEETNVMTRAGNWQQRYYFDHASLTCRQFWYDGCRSNSRNMFDDALTCQWLCEAQPMYKSKSCLEEFDHRYKEMCNGGKWRQQWYFDKNNKVNFMMGLIVMRNLVFVEVHPFLVRWMQGKHKEYLP</sequence>
<keyword evidence="4" id="KW-0677">Repeat</keyword>
<dbReference type="GO" id="GO:0005576">
    <property type="term" value="C:extracellular region"/>
    <property type="evidence" value="ECO:0000318"/>
    <property type="project" value="GO_Central"/>
</dbReference>
<dbReference type="PROSITE" id="PS00280">
    <property type="entry name" value="BPTI_KUNITZ_1"/>
    <property type="match status" value="1"/>
</dbReference>
<dbReference type="GO" id="GO:1905789">
    <property type="term" value="P:positive regulation of detection of mechanical stimulus involved in sensory perception of touch"/>
    <property type="evidence" value="ECO:0007669"/>
    <property type="project" value="EnsemblMetazoa"/>
</dbReference>
<dbReference type="InterPro" id="IPR020901">
    <property type="entry name" value="Prtase_inh_Kunz-CS"/>
</dbReference>
<evidence type="ECO:0000256" key="1">
    <source>
        <dbReference type="ARBA" id="ARBA00022536"/>
    </source>
</evidence>
<dbReference type="InterPro" id="IPR000742">
    <property type="entry name" value="EGF"/>
</dbReference>
<dbReference type="GO" id="GO:0007638">
    <property type="term" value="P:mechanosensory behavior"/>
    <property type="evidence" value="ECO:0007669"/>
    <property type="project" value="EnsemblMetazoa"/>
</dbReference>
<dbReference type="PANTHER" id="PTHR24039">
    <property type="entry name" value="FIBRILLIN-RELATED"/>
    <property type="match status" value="1"/>
</dbReference>
<dbReference type="PROSITE" id="PS00010">
    <property type="entry name" value="ASX_HYDROXYL"/>
    <property type="match status" value="2"/>
</dbReference>
<dbReference type="SMART" id="SM00181">
    <property type="entry name" value="EGF"/>
    <property type="match status" value="4"/>
</dbReference>
<dbReference type="GO" id="GO:0050976">
    <property type="term" value="P:detection of mechanical stimulus involved in sensory perception of touch"/>
    <property type="evidence" value="ECO:0007669"/>
    <property type="project" value="EnsemblMetazoa"/>
</dbReference>
<dbReference type="SMART" id="SM00179">
    <property type="entry name" value="EGF_CA"/>
    <property type="match status" value="2"/>
</dbReference>
<dbReference type="EnsemblMetazoa" id="PPA01899.1">
    <property type="protein sequence ID" value="PPA01899.1"/>
    <property type="gene ID" value="WBGene00091453"/>
</dbReference>
<dbReference type="OrthoDB" id="5852179at2759"/>
<dbReference type="InterPro" id="IPR000152">
    <property type="entry name" value="EGF-type_Asp/Asn_hydroxyl_site"/>
</dbReference>
<evidence type="ECO:0000256" key="6">
    <source>
        <dbReference type="ARBA" id="ARBA00023157"/>
    </source>
</evidence>
<dbReference type="PROSITE" id="PS50279">
    <property type="entry name" value="BPTI_KUNITZ_2"/>
    <property type="match status" value="4"/>
</dbReference>
<accession>A0A8R1Y5K6</accession>
<dbReference type="GO" id="GO:0004867">
    <property type="term" value="F:serine-type endopeptidase inhibitor activity"/>
    <property type="evidence" value="ECO:0007669"/>
    <property type="project" value="UniProtKB-KW"/>
</dbReference>